<feature type="active site" description="Charge relay system" evidence="8">
    <location>
        <position position="1015"/>
    </location>
</feature>
<dbReference type="SMART" id="SM00245">
    <property type="entry name" value="TSPc"/>
    <property type="match status" value="1"/>
</dbReference>
<evidence type="ECO:0000256" key="1">
    <source>
        <dbReference type="ARBA" id="ARBA00004496"/>
    </source>
</evidence>
<dbReference type="KEGG" id="msea:METESE_10360"/>
<accession>A0AA48H504</accession>
<dbReference type="Pfam" id="PF26550">
    <property type="entry name" value="Tricorn_2nd"/>
    <property type="match status" value="1"/>
</dbReference>
<keyword evidence="3 7" id="KW-0963">Cytoplasm</keyword>
<dbReference type="SUPFAM" id="SSF52096">
    <property type="entry name" value="ClpP/crotonase"/>
    <property type="match status" value="1"/>
</dbReference>
<sequence>MTHPIRFALVLAPAILAAQTPAPVPPRFVSFPDIHGERVVFTYDGDLWAGDVKGGPATRLTSHPGTEFAARFSPDGRWIAFSAGYDGGQNVYVMPAQGGTPRRLTWRGACQVRGWSPDGRKVLFSMAARSESRPVSQVWAVDLEGSEPEALPLGIAAQAAYSPDGGRILYNPKGQEEYYWKRYKGGQHPEIWLADLKAGTHRRVTPYVGKNAHPMWTAEGGALFVSDRGDRGVSNLYRLDLATGGAAALTSFTDYDVQWPSTDGRRVVFSQAGQLHVLDLATGAERRLDITAPSDLVRTLPRTVNAKDTLQHVSLAPGGKRFVVEARGDLFVLPVEADAPARNLTRTSGVRERFPAVSPDGKQVAYFSDESGEYDLYVRPAEGGPARRIPTGLATTVYHLAWSPDGTKLLFGDKTFALHLVDVASGKGEVIATSRNLKNDEFTWETADYAWSPDSAWIAYTLVEDNRNARVWLHNVKTGKKSPVTDGFFDALNPRFDQDGTTLYFLSYNNFQIRLDPGEANAIEQAPTSVMAVQLRKDETSDGPFRIDLEGLAGRVTRLAAKPGNLFHLQAGKGVVGWSSVEGWDDSVVEEVYRPRGQAKWTVHFLEKGAKAEVTLPEPVSEWGLDPGGTAFWARRPDALHAGGLQQVLASRNLPARVDLDRLTVTVDPKQEWNQIFSDTWRWYRDFFYDVNMHGKDWKAVGEGFRSWLPQATSRADVNWLLSQLVGELCVSHTYVGGGDQGPQQAPAPVKTAGLLGADLKAGPEGFYRFEKVYGPTPYAPELKGPLTGKAKEGDYLVAIDGEPLKAPEAVYRRLQATRGQKVRISVNTRPSLEGARVLEVETVPQDMDLRYAAWVAGNIETVERLSGGQLGYMHITAMAGPNIGQFDKYWRAFRYRKGIVVDVRGNGGGWTEYFLVSRLENRQVGFNVLQGMNPFRYPNTASDGRYVFLSNELNGSDGEAFLAHVKARNLGTLVGVPSWGGLVGIVNAQPTLDGGSVNQPNNAFYGREGTWWIENHGAEPDIRVENDPATWMAGHDRQLETGVETLLKQLKENPTPAFPARPPYPVR</sequence>
<dbReference type="InterPro" id="IPR036034">
    <property type="entry name" value="PDZ_sf"/>
</dbReference>
<evidence type="ECO:0000256" key="10">
    <source>
        <dbReference type="SAM" id="SignalP"/>
    </source>
</evidence>
<dbReference type="SUPFAM" id="SSF50156">
    <property type="entry name" value="PDZ domain-like"/>
    <property type="match status" value="1"/>
</dbReference>
<dbReference type="Pfam" id="PF26549">
    <property type="entry name" value="Tricorn_N"/>
    <property type="match status" value="1"/>
</dbReference>
<dbReference type="Gene3D" id="2.120.10.60">
    <property type="entry name" value="Tricorn protease N-terminal domain"/>
    <property type="match status" value="1"/>
</dbReference>
<dbReference type="PIRSF" id="PIRSF036421">
    <property type="entry name" value="Tricorn_protease"/>
    <property type="match status" value="1"/>
</dbReference>
<gene>
    <name evidence="12" type="ORF">METESE_10360</name>
</gene>
<evidence type="ECO:0000313" key="13">
    <source>
        <dbReference type="Proteomes" id="UP001228113"/>
    </source>
</evidence>
<dbReference type="Pfam" id="PF03572">
    <property type="entry name" value="Peptidase_S41"/>
    <property type="match status" value="1"/>
</dbReference>
<dbReference type="EMBL" id="AP027081">
    <property type="protein sequence ID" value="BDU76078.1"/>
    <property type="molecule type" value="Genomic_DNA"/>
</dbReference>
<dbReference type="SUPFAM" id="SSF69304">
    <property type="entry name" value="Tricorn protease N-terminal domain"/>
    <property type="match status" value="1"/>
</dbReference>
<evidence type="ECO:0000313" key="12">
    <source>
        <dbReference type="EMBL" id="BDU76078.1"/>
    </source>
</evidence>
<dbReference type="EC" id="3.4.21.-" evidence="7"/>
<comment type="function">
    <text evidence="7">Degrades oligopeptides.</text>
</comment>
<dbReference type="Gene3D" id="2.130.10.10">
    <property type="entry name" value="YVTN repeat-like/Quinoprotein amine dehydrogenase"/>
    <property type="match status" value="1"/>
</dbReference>
<feature type="domain" description="Tail specific protease" evidence="11">
    <location>
        <begin position="836"/>
        <end position="1026"/>
    </location>
</feature>
<feature type="chain" id="PRO_5041424624" description="Tricorn protease homolog" evidence="10">
    <location>
        <begin position="18"/>
        <end position="1068"/>
    </location>
</feature>
<dbReference type="InterPro" id="IPR029414">
    <property type="entry name" value="Tricorn_PDZ"/>
</dbReference>
<dbReference type="GO" id="GO:0006508">
    <property type="term" value="P:proteolysis"/>
    <property type="evidence" value="ECO:0007669"/>
    <property type="project" value="UniProtKB-UniRule"/>
</dbReference>
<evidence type="ECO:0000256" key="8">
    <source>
        <dbReference type="PIRSR" id="PIRSR036421-1"/>
    </source>
</evidence>
<proteinExistence type="inferred from homology"/>
<dbReference type="PANTHER" id="PTHR43253">
    <property type="entry name" value="TRICORN PROTEASE HOMOLOG 2-RELATED"/>
    <property type="match status" value="1"/>
</dbReference>
<evidence type="ECO:0000256" key="4">
    <source>
        <dbReference type="ARBA" id="ARBA00022670"/>
    </source>
</evidence>
<feature type="active site" description="Charge relay system" evidence="8">
    <location>
        <position position="733"/>
    </location>
</feature>
<protein>
    <recommendedName>
        <fullName evidence="7">Tricorn protease homolog</fullName>
        <ecNumber evidence="7">3.4.21.-</ecNumber>
    </recommendedName>
</protein>
<dbReference type="GO" id="GO:0005737">
    <property type="term" value="C:cytoplasm"/>
    <property type="evidence" value="ECO:0007669"/>
    <property type="project" value="UniProtKB-SubCell"/>
</dbReference>
<organism evidence="12 13">
    <name type="scientific">Mesoterricola sediminis</name>
    <dbReference type="NCBI Taxonomy" id="2927980"/>
    <lineage>
        <taxon>Bacteria</taxon>
        <taxon>Pseudomonadati</taxon>
        <taxon>Acidobacteriota</taxon>
        <taxon>Holophagae</taxon>
        <taxon>Holophagales</taxon>
        <taxon>Holophagaceae</taxon>
        <taxon>Mesoterricola</taxon>
    </lineage>
</organism>
<dbReference type="Gene3D" id="2.30.42.10">
    <property type="match status" value="1"/>
</dbReference>
<dbReference type="Proteomes" id="UP001228113">
    <property type="component" value="Chromosome"/>
</dbReference>
<dbReference type="SUPFAM" id="SSF82171">
    <property type="entry name" value="DPP6 N-terminal domain-like"/>
    <property type="match status" value="1"/>
</dbReference>
<keyword evidence="5 7" id="KW-0378">Hydrolase</keyword>
<keyword evidence="6 7" id="KW-0720">Serine protease</keyword>
<feature type="active site" description="Nucleophile" evidence="8">
    <location>
        <position position="957"/>
    </location>
</feature>
<keyword evidence="13" id="KW-1185">Reference proteome</keyword>
<keyword evidence="4 7" id="KW-0645">Protease</keyword>
<evidence type="ECO:0000256" key="9">
    <source>
        <dbReference type="PIRSR" id="PIRSR036421-3"/>
    </source>
</evidence>
<evidence type="ECO:0000256" key="6">
    <source>
        <dbReference type="ARBA" id="ARBA00022825"/>
    </source>
</evidence>
<reference evidence="12" key="1">
    <citation type="journal article" date="2023" name="Int. J. Syst. Evol. Microbiol.">
        <title>Mesoterricola silvestris gen. nov., sp. nov., Mesoterricola sediminis sp. nov., Geothrix oryzae sp. nov., Geothrix edaphica sp. nov., Geothrix rubra sp. nov., and Geothrix limicola sp. nov., six novel members of Acidobacteriota isolated from soils.</title>
        <authorList>
            <person name="Itoh H."/>
            <person name="Sugisawa Y."/>
            <person name="Mise K."/>
            <person name="Xu Z."/>
            <person name="Kuniyasu M."/>
            <person name="Ushijima N."/>
            <person name="Kawano K."/>
            <person name="Kobayashi E."/>
            <person name="Shiratori Y."/>
            <person name="Masuda Y."/>
            <person name="Senoo K."/>
        </authorList>
    </citation>
    <scope>NUCLEOTIDE SEQUENCE</scope>
    <source>
        <strain evidence="12">W786</strain>
    </source>
</reference>
<comment type="subcellular location">
    <subcellularLocation>
        <location evidence="1 7">Cytoplasm</location>
    </subcellularLocation>
</comment>
<dbReference type="GO" id="GO:0008236">
    <property type="term" value="F:serine-type peptidase activity"/>
    <property type="evidence" value="ECO:0007669"/>
    <property type="project" value="UniProtKB-UniRule"/>
</dbReference>
<dbReference type="InterPro" id="IPR005151">
    <property type="entry name" value="Tail-specific_protease"/>
</dbReference>
<dbReference type="CDD" id="cd07562">
    <property type="entry name" value="Peptidase_S41_TRI"/>
    <property type="match status" value="1"/>
</dbReference>
<dbReference type="PANTHER" id="PTHR43253:SF1">
    <property type="entry name" value="TRICORN PROTEASE HOMOLOG 2-RELATED"/>
    <property type="match status" value="1"/>
</dbReference>
<dbReference type="Gene3D" id="3.30.750.44">
    <property type="match status" value="1"/>
</dbReference>
<feature type="site" description="Transition state stabilizer; via amide nitrogen" evidence="9">
    <location>
        <position position="958"/>
    </location>
</feature>
<dbReference type="InterPro" id="IPR028204">
    <property type="entry name" value="Tricorn_C1"/>
</dbReference>
<dbReference type="InterPro" id="IPR029045">
    <property type="entry name" value="ClpP/crotonase-like_dom_sf"/>
</dbReference>
<evidence type="ECO:0000256" key="7">
    <source>
        <dbReference type="PIRNR" id="PIRNR036421"/>
    </source>
</evidence>
<name>A0AA48H504_9BACT</name>
<evidence type="ECO:0000256" key="3">
    <source>
        <dbReference type="ARBA" id="ARBA00022490"/>
    </source>
</evidence>
<evidence type="ECO:0000259" key="11">
    <source>
        <dbReference type="SMART" id="SM00245"/>
    </source>
</evidence>
<feature type="signal peptide" evidence="10">
    <location>
        <begin position="1"/>
        <end position="17"/>
    </location>
</feature>
<dbReference type="Pfam" id="PF14684">
    <property type="entry name" value="Tricorn_C1"/>
    <property type="match status" value="1"/>
</dbReference>
<dbReference type="InterPro" id="IPR012393">
    <property type="entry name" value="Tricorn_protease"/>
</dbReference>
<dbReference type="Pfam" id="PF14685">
    <property type="entry name" value="PDZ_Tricorn"/>
    <property type="match status" value="1"/>
</dbReference>
<evidence type="ECO:0000256" key="2">
    <source>
        <dbReference type="ARBA" id="ARBA00008524"/>
    </source>
</evidence>
<dbReference type="AlphaFoldDB" id="A0AA48H504"/>
<dbReference type="Gene3D" id="3.90.226.10">
    <property type="entry name" value="2-enoyl-CoA Hydratase, Chain A, domain 1"/>
    <property type="match status" value="1"/>
</dbReference>
<dbReference type="InterPro" id="IPR015943">
    <property type="entry name" value="WD40/YVTN_repeat-like_dom_sf"/>
</dbReference>
<dbReference type="RefSeq" id="WP_316411216.1">
    <property type="nucleotide sequence ID" value="NZ_AP027081.1"/>
</dbReference>
<comment type="similarity">
    <text evidence="2 7">Belongs to the peptidase S41B family.</text>
</comment>
<evidence type="ECO:0000256" key="5">
    <source>
        <dbReference type="ARBA" id="ARBA00022801"/>
    </source>
</evidence>
<keyword evidence="10" id="KW-0732">Signal</keyword>